<organism evidence="1 2">
    <name type="scientific">Shewanella cutis</name>
    <dbReference type="NCBI Taxonomy" id="2766780"/>
    <lineage>
        <taxon>Bacteria</taxon>
        <taxon>Pseudomonadati</taxon>
        <taxon>Pseudomonadota</taxon>
        <taxon>Gammaproteobacteria</taxon>
        <taxon>Alteromonadales</taxon>
        <taxon>Shewanellaceae</taxon>
        <taxon>Shewanella</taxon>
    </lineage>
</organism>
<comment type="caution">
    <text evidence="1">The sequence shown here is derived from an EMBL/GenBank/DDBJ whole genome shotgun (WGS) entry which is preliminary data.</text>
</comment>
<protein>
    <submittedName>
        <fullName evidence="1">Uncharacterized protein</fullName>
    </submittedName>
</protein>
<dbReference type="InterPro" id="IPR054257">
    <property type="entry name" value="DUF6988"/>
</dbReference>
<accession>A0ABS9QZH3</accession>
<evidence type="ECO:0000313" key="1">
    <source>
        <dbReference type="EMBL" id="MCG9965774.1"/>
    </source>
</evidence>
<dbReference type="RefSeq" id="WP_240132251.1">
    <property type="nucleotide sequence ID" value="NZ_JACSDI010000019.1"/>
</dbReference>
<sequence length="214" mass="24311">MKLLPHYIEMLSFIEDEIVKVRITTSKSGIKAAATLLVTTVDHAQGIRFLLERTAYPSASALMRVLFETYIRAMWLWKCADDNQVDSFINKDKVISKDGKTIYFKDLVKAVEHAHNFPEYLSKIQGNTWEGLNSLTHGGAIQLHRNFDGKTIQHCYDEELINELIEFSTILACMAFAGIMDLCAHKNGAEVSEKLFQLVEPWALNKLNKSDTEL</sequence>
<gene>
    <name evidence="1" type="ORF">H9J30_17900</name>
</gene>
<name>A0ABS9QZH3_9GAMM</name>
<reference evidence="1 2" key="1">
    <citation type="submission" date="2020-08" db="EMBL/GenBank/DDBJ databases">
        <title>Whole genome sequence of Shewanella sp strain PS-2.</title>
        <authorList>
            <person name="Das S.K."/>
        </authorList>
    </citation>
    <scope>NUCLEOTIDE SEQUENCE [LARGE SCALE GENOMIC DNA]</scope>
    <source>
        <strain evidence="1 2">PS-2</strain>
    </source>
</reference>
<evidence type="ECO:0000313" key="2">
    <source>
        <dbReference type="Proteomes" id="UP000829384"/>
    </source>
</evidence>
<proteinExistence type="predicted"/>
<dbReference type="EMBL" id="JACSDI010000019">
    <property type="protein sequence ID" value="MCG9965774.1"/>
    <property type="molecule type" value="Genomic_DNA"/>
</dbReference>
<dbReference type="Pfam" id="PF22491">
    <property type="entry name" value="DUF6988"/>
    <property type="match status" value="1"/>
</dbReference>
<keyword evidence="2" id="KW-1185">Reference proteome</keyword>
<dbReference type="Proteomes" id="UP000829384">
    <property type="component" value="Unassembled WGS sequence"/>
</dbReference>